<keyword evidence="2" id="KW-1185">Reference proteome</keyword>
<evidence type="ECO:0008006" key="3">
    <source>
        <dbReference type="Google" id="ProtNLM"/>
    </source>
</evidence>
<dbReference type="EMBL" id="FMHZ01000002">
    <property type="protein sequence ID" value="SCL70567.1"/>
    <property type="molecule type" value="Genomic_DNA"/>
</dbReference>
<protein>
    <recommendedName>
        <fullName evidence="3">Transcriptional regulator, AlpA family</fullName>
    </recommendedName>
</protein>
<dbReference type="Proteomes" id="UP000199001">
    <property type="component" value="Unassembled WGS sequence"/>
</dbReference>
<sequence>MKVNQVKLKAVTRRIAADLMTPGPLSLPVMVGLKELVRMFGVKDNTPYQWRSKGQLPKEDGEVSNNPQWKLTTIYAWAEETNRKIVWDPWDVLDEDADEAA</sequence>
<dbReference type="STRING" id="47855.GA0070606_5440"/>
<dbReference type="AlphaFoldDB" id="A0A1C6VWJ2"/>
<name>A0A1C6VWJ2_9ACTN</name>
<accession>A0A1C6VWJ2</accession>
<proteinExistence type="predicted"/>
<evidence type="ECO:0000313" key="2">
    <source>
        <dbReference type="Proteomes" id="UP000199001"/>
    </source>
</evidence>
<gene>
    <name evidence="1" type="ORF">GA0070606_5440</name>
</gene>
<dbReference type="OrthoDB" id="3383016at2"/>
<dbReference type="RefSeq" id="WP_091105774.1">
    <property type="nucleotide sequence ID" value="NZ_FMHZ01000002.1"/>
</dbReference>
<reference evidence="2" key="1">
    <citation type="submission" date="2016-06" db="EMBL/GenBank/DDBJ databases">
        <authorList>
            <person name="Varghese N."/>
            <person name="Submissions Spin"/>
        </authorList>
    </citation>
    <scope>NUCLEOTIDE SEQUENCE [LARGE SCALE GENOMIC DNA]</scope>
    <source>
        <strain evidence="2">DSM 43903</strain>
    </source>
</reference>
<organism evidence="1 2">
    <name type="scientific">Micromonospora citrea</name>
    <dbReference type="NCBI Taxonomy" id="47855"/>
    <lineage>
        <taxon>Bacteria</taxon>
        <taxon>Bacillati</taxon>
        <taxon>Actinomycetota</taxon>
        <taxon>Actinomycetes</taxon>
        <taxon>Micromonosporales</taxon>
        <taxon>Micromonosporaceae</taxon>
        <taxon>Micromonospora</taxon>
    </lineage>
</organism>
<evidence type="ECO:0000313" key="1">
    <source>
        <dbReference type="EMBL" id="SCL70567.1"/>
    </source>
</evidence>